<dbReference type="Proteomes" id="UP000032142">
    <property type="component" value="Unassembled WGS sequence"/>
</dbReference>
<protein>
    <submittedName>
        <fullName evidence="1">Uncharacterized protein</fullName>
    </submittedName>
</protein>
<sequence length="18" mass="1998">MAYFVVNDGSRNLQASII</sequence>
<name>A0A0B0NH68_GOSAR</name>
<gene>
    <name evidence="1" type="ORF">F383_37277</name>
</gene>
<accession>A0A0B0NH68</accession>
<dbReference type="AlphaFoldDB" id="A0A0B0NH68"/>
<evidence type="ECO:0000313" key="1">
    <source>
        <dbReference type="EMBL" id="KHG10406.1"/>
    </source>
</evidence>
<reference evidence="2" key="1">
    <citation type="submission" date="2014-09" db="EMBL/GenBank/DDBJ databases">
        <authorList>
            <person name="Mudge J."/>
            <person name="Ramaraj T."/>
            <person name="Lindquist I.E."/>
            <person name="Bharti A.K."/>
            <person name="Sundararajan A."/>
            <person name="Cameron C.T."/>
            <person name="Woodward J.E."/>
            <person name="May G.D."/>
            <person name="Brubaker C."/>
            <person name="Broadhvest J."/>
            <person name="Wilkins T.A."/>
        </authorList>
    </citation>
    <scope>NUCLEOTIDE SEQUENCE</scope>
    <source>
        <strain evidence="2">cv. AKA8401</strain>
    </source>
</reference>
<keyword evidence="2" id="KW-1185">Reference proteome</keyword>
<proteinExistence type="predicted"/>
<dbReference type="EMBL" id="KN393793">
    <property type="protein sequence ID" value="KHG10406.1"/>
    <property type="molecule type" value="Genomic_DNA"/>
</dbReference>
<organism evidence="1 2">
    <name type="scientific">Gossypium arboreum</name>
    <name type="common">Tree cotton</name>
    <name type="synonym">Gossypium nanking</name>
    <dbReference type="NCBI Taxonomy" id="29729"/>
    <lineage>
        <taxon>Eukaryota</taxon>
        <taxon>Viridiplantae</taxon>
        <taxon>Streptophyta</taxon>
        <taxon>Embryophyta</taxon>
        <taxon>Tracheophyta</taxon>
        <taxon>Spermatophyta</taxon>
        <taxon>Magnoliopsida</taxon>
        <taxon>eudicotyledons</taxon>
        <taxon>Gunneridae</taxon>
        <taxon>Pentapetalae</taxon>
        <taxon>rosids</taxon>
        <taxon>malvids</taxon>
        <taxon>Malvales</taxon>
        <taxon>Malvaceae</taxon>
        <taxon>Malvoideae</taxon>
        <taxon>Gossypium</taxon>
    </lineage>
</organism>
<evidence type="ECO:0000313" key="2">
    <source>
        <dbReference type="Proteomes" id="UP000032142"/>
    </source>
</evidence>